<dbReference type="Gene3D" id="3.40.50.720">
    <property type="entry name" value="NAD(P)-binding Rossmann-like Domain"/>
    <property type="match status" value="2"/>
</dbReference>
<evidence type="ECO:0000259" key="3">
    <source>
        <dbReference type="Pfam" id="PF02826"/>
    </source>
</evidence>
<dbReference type="OrthoDB" id="9805416at2"/>
<evidence type="ECO:0000313" key="5">
    <source>
        <dbReference type="Proteomes" id="UP000067625"/>
    </source>
</evidence>
<keyword evidence="1" id="KW-0560">Oxidoreductase</keyword>
<dbReference type="CDD" id="cd05300">
    <property type="entry name" value="2-Hacid_dh_1"/>
    <property type="match status" value="1"/>
</dbReference>
<protein>
    <recommendedName>
        <fullName evidence="3">D-isomer specific 2-hydroxyacid dehydrogenase NAD-binding domain-containing protein</fullName>
    </recommendedName>
</protein>
<evidence type="ECO:0000256" key="1">
    <source>
        <dbReference type="ARBA" id="ARBA00023002"/>
    </source>
</evidence>
<dbReference type="Pfam" id="PF02826">
    <property type="entry name" value="2-Hacid_dh_C"/>
    <property type="match status" value="1"/>
</dbReference>
<reference evidence="5" key="1">
    <citation type="submission" date="2015-08" db="EMBL/GenBank/DDBJ databases">
        <title>Genome sequencing project for genomic taxonomy and phylogenomics of Bacillus-like bacteria.</title>
        <authorList>
            <person name="Liu B."/>
            <person name="Wang J."/>
            <person name="Zhu Y."/>
            <person name="Liu G."/>
            <person name="Chen Q."/>
            <person name="Chen Z."/>
            <person name="Lan J."/>
            <person name="Che J."/>
            <person name="Ge C."/>
            <person name="Shi H."/>
            <person name="Pan Z."/>
            <person name="Liu X."/>
        </authorList>
    </citation>
    <scope>NUCLEOTIDE SEQUENCE [LARGE SCALE GENOMIC DNA]</scope>
    <source>
        <strain evidence="5">FJAT-4402</strain>
    </source>
</reference>
<dbReference type="InterPro" id="IPR036291">
    <property type="entry name" value="NAD(P)-bd_dom_sf"/>
</dbReference>
<dbReference type="PANTHER" id="PTHR43333:SF1">
    <property type="entry name" value="D-ISOMER SPECIFIC 2-HYDROXYACID DEHYDROGENASE NAD-BINDING DOMAIN-CONTAINING PROTEIN"/>
    <property type="match status" value="1"/>
</dbReference>
<gene>
    <name evidence="4" type="ORF">AM592_14100</name>
</gene>
<evidence type="ECO:0000256" key="2">
    <source>
        <dbReference type="ARBA" id="ARBA00023027"/>
    </source>
</evidence>
<name>A0A0M3RA52_9BACI</name>
<dbReference type="SUPFAM" id="SSF51735">
    <property type="entry name" value="NAD(P)-binding Rossmann-fold domains"/>
    <property type="match status" value="1"/>
</dbReference>
<dbReference type="PATRIC" id="fig|1441095.3.peg.3105"/>
<dbReference type="SUPFAM" id="SSF52283">
    <property type="entry name" value="Formate/glycerate dehydrogenase catalytic domain-like"/>
    <property type="match status" value="1"/>
</dbReference>
<accession>A0A0M3RA52</accession>
<dbReference type="GO" id="GO:0051287">
    <property type="term" value="F:NAD binding"/>
    <property type="evidence" value="ECO:0007669"/>
    <property type="project" value="InterPro"/>
</dbReference>
<dbReference type="EMBL" id="CP012600">
    <property type="protein sequence ID" value="ALC82582.1"/>
    <property type="molecule type" value="Genomic_DNA"/>
</dbReference>
<reference evidence="4 5" key="2">
    <citation type="journal article" date="2016" name="Int. J. Syst. Evol. Microbiol.">
        <title>Bacillus gobiensis sp. nov., isolated from a soil sample.</title>
        <authorList>
            <person name="Liu B."/>
            <person name="Liu G.H."/>
            <person name="Cetin S."/>
            <person name="Schumann P."/>
            <person name="Pan Z.Z."/>
            <person name="Chen Q.Q."/>
        </authorList>
    </citation>
    <scope>NUCLEOTIDE SEQUENCE [LARGE SCALE GENOMIC DNA]</scope>
    <source>
        <strain evidence="4 5">FJAT-4402</strain>
    </source>
</reference>
<dbReference type="STRING" id="1441095.AM592_14100"/>
<evidence type="ECO:0000313" key="4">
    <source>
        <dbReference type="EMBL" id="ALC82582.1"/>
    </source>
</evidence>
<dbReference type="PANTHER" id="PTHR43333">
    <property type="entry name" value="2-HACID_DH_C DOMAIN-CONTAINING PROTEIN"/>
    <property type="match status" value="1"/>
</dbReference>
<dbReference type="AlphaFoldDB" id="A0A0M3RA52"/>
<dbReference type="GO" id="GO:0016491">
    <property type="term" value="F:oxidoreductase activity"/>
    <property type="evidence" value="ECO:0007669"/>
    <property type="project" value="UniProtKB-KW"/>
</dbReference>
<dbReference type="RefSeq" id="WP_053604385.1">
    <property type="nucleotide sequence ID" value="NZ_CP012600.1"/>
</dbReference>
<proteinExistence type="predicted"/>
<dbReference type="InterPro" id="IPR006140">
    <property type="entry name" value="D-isomer_DH_NAD-bd"/>
</dbReference>
<feature type="domain" description="D-isomer specific 2-hydroxyacid dehydrogenase NAD-binding" evidence="3">
    <location>
        <begin position="108"/>
        <end position="280"/>
    </location>
</feature>
<sequence length="315" mass="35616">MKTRQPKIVVYSPNQAKDYENMIRKQGYTNVFSASSPAEVKEIIADTEILLCWKFPLHLLSETDSIKWIQSLGAGVDDLVSSPHVSKQSQLTRIVDQFGVPIAEYVFSYFLHFNQRITAIQSAQKEKKWAPFEPELLSGKTIGIAGLGSIGGEMIRKARAFDMKIHGLSVSGKQAQFVDKHFHPDEWREFVKELDYLVLVLPFTENTYHVVNRDILLAMKPSAYLVNVGRGQVVAEDDLIDVLKSGHLRGAVLDVFEHEPLSEESPLWEMPNVYVTPHLSGISTPSRVGHFFLENLKRYINEEELAGIVDRNSGY</sequence>
<keyword evidence="2" id="KW-0520">NAD</keyword>
<organism evidence="4 5">
    <name type="scientific">Bacillus gobiensis</name>
    <dbReference type="NCBI Taxonomy" id="1441095"/>
    <lineage>
        <taxon>Bacteria</taxon>
        <taxon>Bacillati</taxon>
        <taxon>Bacillota</taxon>
        <taxon>Bacilli</taxon>
        <taxon>Bacillales</taxon>
        <taxon>Bacillaceae</taxon>
        <taxon>Bacillus</taxon>
    </lineage>
</organism>
<keyword evidence="5" id="KW-1185">Reference proteome</keyword>
<dbReference type="Proteomes" id="UP000067625">
    <property type="component" value="Chromosome"/>
</dbReference>